<dbReference type="PROSITE" id="PS50929">
    <property type="entry name" value="ABC_TM1F"/>
    <property type="match status" value="1"/>
</dbReference>
<sequence>MSILVDFNNVPQRLLDFEARSYDERYNQSPLIRGLAYTLIALEWEGTPSILSDAFIPKPKDSDSFIATIERLGYRCDVTKLKTLEHIEGHPHPCFIEIENLTAIFLGTKDGKLILFDYTNNNTIEYPLCKKPCLLVSISEYSRLFREPPPESQDRSNWIKYAFYRYNNELKSLIILSFVISILGALQPFFIMSVYNFALTSSSQATLYWLTLFAVIVGFSEYFFKKMRVNIIATSGKDLAVHISQAVISKLLWLPYAMTSTAGVSSQLARLKDIDTFRRLVTAESTLSYFDMPFVIVFIVAIAIMSGTAALVVMAGLILMLVFCVYSRYIYSQATSKSSRANAMVSYQWNEILRGIKTIQGLPLLRVIQSRFSASHMQSTNDAENVAVTNSKVQAAGGSLIQVIGTASIVTAVIGVMDGTSDAGAMLATVILVWKALGPIMGIYNSISKFQSIKASSAQINNLMAMNDDKLTLEKSPPIRLFQGSIVGSGVSHRYTGAATGLTNLGFKIAPGAKVVICGPTGCGKTTLISILAGLEDRYQGAVSVDGYNIKQFNSYRYRTSINYIPFNLHIFEGSLETNFILHNGLIPTEKMQEMVSFFELDAWLPEGLNTQLSVDKCKNLPNGIQQKLRLALGLGSCEQSLIIIDEPFNGAEQENAQYFNRLFTDKLLNKTVVFSTNDPGLIATSNMSLVLEPDGNLKYFGLTDKYLNSLS</sequence>
<comment type="caution">
    <text evidence="10">The sequence shown here is derived from an EMBL/GenBank/DDBJ whole genome shotgun (WGS) entry which is preliminary data.</text>
</comment>
<feature type="transmembrane region" description="Helical" evidence="7">
    <location>
        <begin position="423"/>
        <end position="444"/>
    </location>
</feature>
<feature type="transmembrane region" description="Helical" evidence="7">
    <location>
        <begin position="173"/>
        <end position="195"/>
    </location>
</feature>
<keyword evidence="3" id="KW-0547">Nucleotide-binding</keyword>
<dbReference type="InterPro" id="IPR027417">
    <property type="entry name" value="P-loop_NTPase"/>
</dbReference>
<dbReference type="PANTHER" id="PTHR24221">
    <property type="entry name" value="ATP-BINDING CASSETTE SUB-FAMILY B"/>
    <property type="match status" value="1"/>
</dbReference>
<keyword evidence="2 7" id="KW-0812">Transmembrane</keyword>
<dbReference type="EMBL" id="JPRD01000049">
    <property type="protein sequence ID" value="KIF50629.1"/>
    <property type="molecule type" value="Genomic_DNA"/>
</dbReference>
<dbReference type="Pfam" id="PF00005">
    <property type="entry name" value="ABC_tran"/>
    <property type="match status" value="1"/>
</dbReference>
<dbReference type="RefSeq" id="WP_005442632.1">
    <property type="nucleotide sequence ID" value="NZ_BAOH01000200.1"/>
</dbReference>
<evidence type="ECO:0000256" key="2">
    <source>
        <dbReference type="ARBA" id="ARBA00022692"/>
    </source>
</evidence>
<dbReference type="GeneID" id="47101958"/>
<dbReference type="GO" id="GO:0016887">
    <property type="term" value="F:ATP hydrolysis activity"/>
    <property type="evidence" value="ECO:0007669"/>
    <property type="project" value="InterPro"/>
</dbReference>
<dbReference type="Pfam" id="PF00664">
    <property type="entry name" value="ABC_membrane"/>
    <property type="match status" value="1"/>
</dbReference>
<dbReference type="PROSITE" id="PS50893">
    <property type="entry name" value="ABC_TRANSPORTER_2"/>
    <property type="match status" value="1"/>
</dbReference>
<dbReference type="GO" id="GO:0005886">
    <property type="term" value="C:plasma membrane"/>
    <property type="evidence" value="ECO:0007669"/>
    <property type="project" value="UniProtKB-SubCell"/>
</dbReference>
<evidence type="ECO:0000256" key="6">
    <source>
        <dbReference type="ARBA" id="ARBA00023136"/>
    </source>
</evidence>
<dbReference type="AlphaFoldDB" id="A0A0C1Z374"/>
<evidence type="ECO:0000256" key="3">
    <source>
        <dbReference type="ARBA" id="ARBA00022741"/>
    </source>
</evidence>
<evidence type="ECO:0000256" key="4">
    <source>
        <dbReference type="ARBA" id="ARBA00022840"/>
    </source>
</evidence>
<dbReference type="SUPFAM" id="SSF52540">
    <property type="entry name" value="P-loop containing nucleoside triphosphate hydrolases"/>
    <property type="match status" value="1"/>
</dbReference>
<dbReference type="InterPro" id="IPR003439">
    <property type="entry name" value="ABC_transporter-like_ATP-bd"/>
</dbReference>
<evidence type="ECO:0000259" key="8">
    <source>
        <dbReference type="PROSITE" id="PS50893"/>
    </source>
</evidence>
<dbReference type="SUPFAM" id="SSF90123">
    <property type="entry name" value="ABC transporter transmembrane region"/>
    <property type="match status" value="1"/>
</dbReference>
<dbReference type="InterPro" id="IPR036640">
    <property type="entry name" value="ABC1_TM_sf"/>
</dbReference>
<dbReference type="InterPro" id="IPR003593">
    <property type="entry name" value="AAA+_ATPase"/>
</dbReference>
<dbReference type="Gene3D" id="3.40.50.300">
    <property type="entry name" value="P-loop containing nucleotide triphosphate hydrolases"/>
    <property type="match status" value="1"/>
</dbReference>
<accession>A0A0C1Z374</accession>
<dbReference type="InterPro" id="IPR011527">
    <property type="entry name" value="ABC1_TM_dom"/>
</dbReference>
<feature type="domain" description="ABC transmembrane type-1" evidence="9">
    <location>
        <begin position="173"/>
        <end position="452"/>
    </location>
</feature>
<dbReference type="SMART" id="SM00382">
    <property type="entry name" value="AAA"/>
    <property type="match status" value="1"/>
</dbReference>
<evidence type="ECO:0000256" key="1">
    <source>
        <dbReference type="ARBA" id="ARBA00004651"/>
    </source>
</evidence>
<reference evidence="10 11" key="1">
    <citation type="submission" date="2014-07" db="EMBL/GenBank/DDBJ databases">
        <title>Unique and conserved regions in Vibrio harveyi and related species in comparison with the shrimp pathogen Vibrio harveyi CAIM 1792.</title>
        <authorList>
            <person name="Espinoza-Valles I."/>
            <person name="Vora G."/>
            <person name="Leekitcharoenphon P."/>
            <person name="Ussery D."/>
            <person name="Hoj L."/>
            <person name="Gomez-Gil B."/>
        </authorList>
    </citation>
    <scope>NUCLEOTIDE SEQUENCE [LARGE SCALE GENOMIC DNA]</scope>
    <source>
        <strain evidence="11">CAIM 1854 / LMG 25443</strain>
    </source>
</reference>
<feature type="transmembrane region" description="Helical" evidence="7">
    <location>
        <begin position="311"/>
        <end position="331"/>
    </location>
</feature>
<dbReference type="GO" id="GO:0140359">
    <property type="term" value="F:ABC-type transporter activity"/>
    <property type="evidence" value="ECO:0007669"/>
    <property type="project" value="InterPro"/>
</dbReference>
<evidence type="ECO:0000256" key="7">
    <source>
        <dbReference type="SAM" id="Phobius"/>
    </source>
</evidence>
<evidence type="ECO:0000313" key="11">
    <source>
        <dbReference type="Proteomes" id="UP000031586"/>
    </source>
</evidence>
<evidence type="ECO:0000259" key="9">
    <source>
        <dbReference type="PROSITE" id="PS50929"/>
    </source>
</evidence>
<dbReference type="GO" id="GO:0034040">
    <property type="term" value="F:ATPase-coupled lipid transmembrane transporter activity"/>
    <property type="evidence" value="ECO:0007669"/>
    <property type="project" value="TreeGrafter"/>
</dbReference>
<feature type="transmembrane region" description="Helical" evidence="7">
    <location>
        <begin position="287"/>
        <end position="305"/>
    </location>
</feature>
<keyword evidence="5 7" id="KW-1133">Transmembrane helix</keyword>
<gene>
    <name evidence="10" type="ORF">H735_24040</name>
</gene>
<name>A0A0C1Z374_9VIBR</name>
<feature type="transmembrane region" description="Helical" evidence="7">
    <location>
        <begin position="400"/>
        <end position="417"/>
    </location>
</feature>
<evidence type="ECO:0000313" key="10">
    <source>
        <dbReference type="EMBL" id="KIF50629.1"/>
    </source>
</evidence>
<dbReference type="Gene3D" id="1.20.1560.10">
    <property type="entry name" value="ABC transporter type 1, transmembrane domain"/>
    <property type="match status" value="1"/>
</dbReference>
<dbReference type="InterPro" id="IPR039421">
    <property type="entry name" value="Type_1_exporter"/>
</dbReference>
<protein>
    <submittedName>
        <fullName evidence="10">ABC transporter permease</fullName>
    </submittedName>
</protein>
<dbReference type="Proteomes" id="UP000031586">
    <property type="component" value="Unassembled WGS sequence"/>
</dbReference>
<proteinExistence type="predicted"/>
<keyword evidence="4" id="KW-0067">ATP-binding</keyword>
<dbReference type="PATRIC" id="fig|1229493.5.peg.4212"/>
<feature type="domain" description="ABC transporter" evidence="8">
    <location>
        <begin position="486"/>
        <end position="711"/>
    </location>
</feature>
<dbReference type="PANTHER" id="PTHR24221:SF248">
    <property type="entry name" value="ABC TRANSPORTER TRANSMEMBRANE REGION"/>
    <property type="match status" value="1"/>
</dbReference>
<dbReference type="GO" id="GO:0005524">
    <property type="term" value="F:ATP binding"/>
    <property type="evidence" value="ECO:0007669"/>
    <property type="project" value="UniProtKB-KW"/>
</dbReference>
<evidence type="ECO:0000256" key="5">
    <source>
        <dbReference type="ARBA" id="ARBA00022989"/>
    </source>
</evidence>
<organism evidence="10 11">
    <name type="scientific">Vibrio owensii CAIM 1854 = LMG 25443</name>
    <dbReference type="NCBI Taxonomy" id="1229493"/>
    <lineage>
        <taxon>Bacteria</taxon>
        <taxon>Pseudomonadati</taxon>
        <taxon>Pseudomonadota</taxon>
        <taxon>Gammaproteobacteria</taxon>
        <taxon>Vibrionales</taxon>
        <taxon>Vibrionaceae</taxon>
        <taxon>Vibrio</taxon>
    </lineage>
</organism>
<feature type="transmembrane region" description="Helical" evidence="7">
    <location>
        <begin position="207"/>
        <end position="224"/>
    </location>
</feature>
<keyword evidence="6 7" id="KW-0472">Membrane</keyword>
<comment type="subcellular location">
    <subcellularLocation>
        <location evidence="1">Cell membrane</location>
        <topology evidence="1">Multi-pass membrane protein</topology>
    </subcellularLocation>
</comment>